<feature type="transmembrane region" description="Helical" evidence="2">
    <location>
        <begin position="92"/>
        <end position="112"/>
    </location>
</feature>
<keyword evidence="2" id="KW-1133">Transmembrane helix</keyword>
<keyword evidence="4" id="KW-1185">Reference proteome</keyword>
<gene>
    <name evidence="3" type="ORF">BON30_49040</name>
</gene>
<reference evidence="4" key="1">
    <citation type="submission" date="2016-11" db="EMBL/GenBank/DDBJ databases">
        <authorList>
            <person name="Shukria A."/>
            <person name="Stevens D.C."/>
        </authorList>
    </citation>
    <scope>NUCLEOTIDE SEQUENCE [LARGE SCALE GENOMIC DNA]</scope>
    <source>
        <strain evidence="4">Cbfe23</strain>
    </source>
</reference>
<evidence type="ECO:0000313" key="3">
    <source>
        <dbReference type="EMBL" id="OJH33379.1"/>
    </source>
</evidence>
<reference evidence="3 4" key="2">
    <citation type="submission" date="2016-12" db="EMBL/GenBank/DDBJ databases">
        <title>Draft Genome Sequence of Cystobacter ferrugineus Strain Cbfe23.</title>
        <authorList>
            <person name="Akbar S."/>
            <person name="Dowd S.E."/>
            <person name="Stevens D.C."/>
        </authorList>
    </citation>
    <scope>NUCLEOTIDE SEQUENCE [LARGE SCALE GENOMIC DNA]</scope>
    <source>
        <strain evidence="3 4">Cbfe23</strain>
    </source>
</reference>
<evidence type="ECO:0000256" key="1">
    <source>
        <dbReference type="SAM" id="MobiDB-lite"/>
    </source>
</evidence>
<sequence>MATHETSGATALVRKHSSEEDAAPRKDWRVLFGSWASRGYSAMEVEHTDWARAQDRQSAESLLLTLESVLEEVRRMARAVSNTHDPRLRWRLGLGMASAAMVCALLFALVRLPSVSQPPSTPEPLASAPPAPGSHEEPAGCENPDPPTHGGLVDTADAGQSVLARPLPREPFKGQKRPPCTRYAEVELVGACWLPHELKAPCPDVLYEHQDKCYSPAFSAKQPPSSLGQ</sequence>
<evidence type="ECO:0000256" key="2">
    <source>
        <dbReference type="SAM" id="Phobius"/>
    </source>
</evidence>
<keyword evidence="2" id="KW-0812">Transmembrane</keyword>
<dbReference type="EMBL" id="MPIN01000042">
    <property type="protein sequence ID" value="OJH33379.1"/>
    <property type="molecule type" value="Genomic_DNA"/>
</dbReference>
<accession>A0A1L9ATP6</accession>
<protein>
    <submittedName>
        <fullName evidence="3">Uncharacterized protein</fullName>
    </submittedName>
</protein>
<comment type="caution">
    <text evidence="3">The sequence shown here is derived from an EMBL/GenBank/DDBJ whole genome shotgun (WGS) entry which is preliminary data.</text>
</comment>
<feature type="compositionally biased region" description="Pro residues" evidence="1">
    <location>
        <begin position="119"/>
        <end position="132"/>
    </location>
</feature>
<keyword evidence="2" id="KW-0472">Membrane</keyword>
<evidence type="ECO:0000313" key="4">
    <source>
        <dbReference type="Proteomes" id="UP000182229"/>
    </source>
</evidence>
<dbReference type="Proteomes" id="UP000182229">
    <property type="component" value="Unassembled WGS sequence"/>
</dbReference>
<dbReference type="RefSeq" id="WP_071905570.1">
    <property type="nucleotide sequence ID" value="NZ_MPIN01000042.1"/>
</dbReference>
<proteinExistence type="predicted"/>
<organism evidence="3 4">
    <name type="scientific">Cystobacter ferrugineus</name>
    <dbReference type="NCBI Taxonomy" id="83449"/>
    <lineage>
        <taxon>Bacteria</taxon>
        <taxon>Pseudomonadati</taxon>
        <taxon>Myxococcota</taxon>
        <taxon>Myxococcia</taxon>
        <taxon>Myxococcales</taxon>
        <taxon>Cystobacterineae</taxon>
        <taxon>Archangiaceae</taxon>
        <taxon>Cystobacter</taxon>
    </lineage>
</organism>
<feature type="region of interest" description="Disordered" evidence="1">
    <location>
        <begin position="117"/>
        <end position="155"/>
    </location>
</feature>
<dbReference type="AlphaFoldDB" id="A0A1L9ATP6"/>
<name>A0A1L9ATP6_9BACT</name>